<reference evidence="3" key="2">
    <citation type="submission" date="2023-01" db="EMBL/GenBank/DDBJ databases">
        <authorList>
            <person name="Sun Q."/>
            <person name="Evtushenko L."/>
        </authorList>
    </citation>
    <scope>NUCLEOTIDE SEQUENCE</scope>
    <source>
        <strain evidence="3">VKM Ac-1020</strain>
    </source>
</reference>
<reference evidence="3" key="1">
    <citation type="journal article" date="2014" name="Int. J. Syst. Evol. Microbiol.">
        <title>Complete genome sequence of Corynebacterium casei LMG S-19264T (=DSM 44701T), isolated from a smear-ripened cheese.</title>
        <authorList>
            <consortium name="US DOE Joint Genome Institute (JGI-PGF)"/>
            <person name="Walter F."/>
            <person name="Albersmeier A."/>
            <person name="Kalinowski J."/>
            <person name="Ruckert C."/>
        </authorList>
    </citation>
    <scope>NUCLEOTIDE SEQUENCE</scope>
    <source>
        <strain evidence="3">VKM Ac-1020</strain>
    </source>
</reference>
<evidence type="ECO:0000259" key="2">
    <source>
        <dbReference type="Pfam" id="PF04432"/>
    </source>
</evidence>
<keyword evidence="4" id="KW-1185">Reference proteome</keyword>
<dbReference type="PANTHER" id="PTHR31332">
    <property type="entry name" value="7-HYDROXYMETHYL CHLOROPHYLL A REDUCTASE, CHLOROPLASTIC"/>
    <property type="match status" value="1"/>
</dbReference>
<accession>A0A9W6LVU8</accession>
<organism evidence="3 4">
    <name type="scientific">Microbacterium barkeri</name>
    <dbReference type="NCBI Taxonomy" id="33917"/>
    <lineage>
        <taxon>Bacteria</taxon>
        <taxon>Bacillati</taxon>
        <taxon>Actinomycetota</taxon>
        <taxon>Actinomycetes</taxon>
        <taxon>Micrococcales</taxon>
        <taxon>Microbacteriaceae</taxon>
        <taxon>Microbacterium</taxon>
    </lineage>
</organism>
<dbReference type="EMBL" id="BSEJ01000002">
    <property type="protein sequence ID" value="GLJ60716.1"/>
    <property type="molecule type" value="Genomic_DNA"/>
</dbReference>
<sequence>MSVAESTHTIEDVVARGMCVGCGACSVATSGRVVVRFTSIGMRQADLEGVSPADIARGDQVCPFSDNAPDEDQLDAPTDWGRRLSHDHRIGRYSLVAAGRRVDESALLESSSGGLTSWIVGRLLKEGLVDGILHVGDGGPDGLFSYNVSHSLAEADGRRKSKYYAVTLAELVQEIQGNGKRYAIVGIPCFIKAARLLALQNPALAEQFAYYVGLVCGHLKTRFFAESLAWQIGVPPEQLASVDFRVKNPERPASRYDMAVSSADDPTTVLQHEVAKLLGGSWGHAVFQPEGCNFCDDIFAETADVVFGDAWLPQYSKDWRGNNVLVSRNEQIDELLRAGQREGEIQLDEIDVAAAVASQAGNYRHRRDGLAVRLHDDIRAGLSVPRKRVSPGLAHVTRRRVKLIRQRRRISALSFGAFRAALASGRIETYLERLRPELSKHDRLSKKPFAGMRRRLQNLVRRLRRGQGAR</sequence>
<feature type="domain" description="Coenzyme F420 hydrogenase/dehydrogenase beta subunit N-terminal" evidence="1">
    <location>
        <begin position="98"/>
        <end position="172"/>
    </location>
</feature>
<dbReference type="Pfam" id="PF04432">
    <property type="entry name" value="FrhB_FdhB_C"/>
    <property type="match status" value="1"/>
</dbReference>
<dbReference type="AlphaFoldDB" id="A0A9W6LVU8"/>
<evidence type="ECO:0000313" key="3">
    <source>
        <dbReference type="EMBL" id="GLJ60716.1"/>
    </source>
</evidence>
<dbReference type="InterPro" id="IPR045220">
    <property type="entry name" value="FRHB/FDHB/HCAR-like"/>
</dbReference>
<dbReference type="GO" id="GO:0052592">
    <property type="term" value="F:oxidoreductase activity, acting on CH or CH2 groups, with an iron-sulfur protein as acceptor"/>
    <property type="evidence" value="ECO:0007669"/>
    <property type="project" value="TreeGrafter"/>
</dbReference>
<dbReference type="InterPro" id="IPR007525">
    <property type="entry name" value="FrhB_FdhB_C"/>
</dbReference>
<dbReference type="Pfam" id="PF04422">
    <property type="entry name" value="FrhB_FdhB_N"/>
    <property type="match status" value="1"/>
</dbReference>
<protein>
    <submittedName>
        <fullName evidence="3">Coenzyme F420 hydrogenase</fullName>
    </submittedName>
</protein>
<evidence type="ECO:0000259" key="1">
    <source>
        <dbReference type="Pfam" id="PF04422"/>
    </source>
</evidence>
<proteinExistence type="predicted"/>
<dbReference type="InterPro" id="IPR007516">
    <property type="entry name" value="Co_F420_Hydgase/DH_bsu_N"/>
</dbReference>
<dbReference type="PANTHER" id="PTHR31332:SF0">
    <property type="entry name" value="7-HYDROXYMETHYL CHLOROPHYLL A REDUCTASE, CHLOROPLASTIC"/>
    <property type="match status" value="1"/>
</dbReference>
<feature type="domain" description="Coenzyme F420 hydrogenase/dehydrogenase beta subunit C-terminal" evidence="2">
    <location>
        <begin position="180"/>
        <end position="351"/>
    </location>
</feature>
<comment type="caution">
    <text evidence="3">The sequence shown here is derived from an EMBL/GenBank/DDBJ whole genome shotgun (WGS) entry which is preliminary data.</text>
</comment>
<evidence type="ECO:0000313" key="4">
    <source>
        <dbReference type="Proteomes" id="UP001142462"/>
    </source>
</evidence>
<gene>
    <name evidence="3" type="ORF">GCM10017576_08450</name>
</gene>
<name>A0A9W6LVU8_9MICO</name>
<dbReference type="Proteomes" id="UP001142462">
    <property type="component" value="Unassembled WGS sequence"/>
</dbReference>